<evidence type="ECO:0000256" key="1">
    <source>
        <dbReference type="SAM" id="MobiDB-lite"/>
    </source>
</evidence>
<dbReference type="Proteomes" id="UP000677228">
    <property type="component" value="Unassembled WGS sequence"/>
</dbReference>
<proteinExistence type="predicted"/>
<dbReference type="Proteomes" id="UP000682733">
    <property type="component" value="Unassembled WGS sequence"/>
</dbReference>
<feature type="non-terminal residue" evidence="3">
    <location>
        <position position="1"/>
    </location>
</feature>
<dbReference type="EMBL" id="CAJNOK010004983">
    <property type="protein sequence ID" value="CAF0956415.1"/>
    <property type="molecule type" value="Genomic_DNA"/>
</dbReference>
<reference evidence="3" key="1">
    <citation type="submission" date="2021-02" db="EMBL/GenBank/DDBJ databases">
        <authorList>
            <person name="Nowell W R."/>
        </authorList>
    </citation>
    <scope>NUCLEOTIDE SEQUENCE</scope>
</reference>
<comment type="caution">
    <text evidence="3">The sequence shown here is derived from an EMBL/GenBank/DDBJ whole genome shotgun (WGS) entry which is preliminary data.</text>
</comment>
<protein>
    <submittedName>
        <fullName evidence="3">Uncharacterized protein</fullName>
    </submittedName>
</protein>
<accession>A0A8S2ID88</accession>
<organism evidence="3 4">
    <name type="scientific">Didymodactylos carnosus</name>
    <dbReference type="NCBI Taxonomy" id="1234261"/>
    <lineage>
        <taxon>Eukaryota</taxon>
        <taxon>Metazoa</taxon>
        <taxon>Spiralia</taxon>
        <taxon>Gnathifera</taxon>
        <taxon>Rotifera</taxon>
        <taxon>Eurotatoria</taxon>
        <taxon>Bdelloidea</taxon>
        <taxon>Philodinida</taxon>
        <taxon>Philodinidae</taxon>
        <taxon>Didymodactylos</taxon>
    </lineage>
</organism>
<evidence type="ECO:0000313" key="3">
    <source>
        <dbReference type="EMBL" id="CAF3729610.1"/>
    </source>
</evidence>
<evidence type="ECO:0000313" key="2">
    <source>
        <dbReference type="EMBL" id="CAF0956415.1"/>
    </source>
</evidence>
<evidence type="ECO:0000313" key="4">
    <source>
        <dbReference type="Proteomes" id="UP000682733"/>
    </source>
</evidence>
<dbReference type="AlphaFoldDB" id="A0A8S2ID88"/>
<dbReference type="EMBL" id="CAJOBA010004989">
    <property type="protein sequence ID" value="CAF3729610.1"/>
    <property type="molecule type" value="Genomic_DNA"/>
</dbReference>
<feature type="region of interest" description="Disordered" evidence="1">
    <location>
        <begin position="1"/>
        <end position="27"/>
    </location>
</feature>
<gene>
    <name evidence="2" type="ORF">OVA965_LOCUS12406</name>
    <name evidence="3" type="ORF">TMI583_LOCUS12412</name>
</gene>
<name>A0A8S2ID88_9BILA</name>
<feature type="compositionally biased region" description="Acidic residues" evidence="1">
    <location>
        <begin position="1"/>
        <end position="13"/>
    </location>
</feature>
<sequence>MVTDSESESDAEFMEDHGLVEETTSASEDNVVNPIDCYRHFIPDEIIDLM</sequence>